<dbReference type="AlphaFoldDB" id="A0A6C0K6T8"/>
<dbReference type="EMBL" id="MN740790">
    <property type="protein sequence ID" value="QHU11814.1"/>
    <property type="molecule type" value="Genomic_DNA"/>
</dbReference>
<evidence type="ECO:0000313" key="1">
    <source>
        <dbReference type="EMBL" id="QHU11814.1"/>
    </source>
</evidence>
<proteinExistence type="predicted"/>
<sequence length="287" mass="33324">MMTTIVNQIVKLLLPLIRSDVQVTRTHIQILQDTTIVNQIAELLLPPILSDVQVQVTRTHIQILQDQLRSLLASKMVLVPDALIHCLSDIVIRRRKQRTIRLPDSFNREISQYLSIPDAKKYLVGTNLPPGQIKNQMEKRWEQREKEYQKLIKDGKYQSWSDLINEELKKGRTLKELIPFITKQNIPDEKIRSVLAGDLIRIEYIEGRMSFEELIPFIQNIPDEEIRSVLAGDLIVKQYMLGEMSLGKLIPFITPQNMPVEIIRSKLWGFLIANRSDLTREGIRSRN</sequence>
<protein>
    <submittedName>
        <fullName evidence="1">Uncharacterized protein</fullName>
    </submittedName>
</protein>
<organism evidence="1">
    <name type="scientific">viral metagenome</name>
    <dbReference type="NCBI Taxonomy" id="1070528"/>
    <lineage>
        <taxon>unclassified sequences</taxon>
        <taxon>metagenomes</taxon>
        <taxon>organismal metagenomes</taxon>
    </lineage>
</organism>
<reference evidence="1" key="1">
    <citation type="journal article" date="2020" name="Nature">
        <title>Giant virus diversity and host interactions through global metagenomics.</title>
        <authorList>
            <person name="Schulz F."/>
            <person name="Roux S."/>
            <person name="Paez-Espino D."/>
            <person name="Jungbluth S."/>
            <person name="Walsh D.A."/>
            <person name="Denef V.J."/>
            <person name="McMahon K.D."/>
            <person name="Konstantinidis K.T."/>
            <person name="Eloe-Fadrosh E.A."/>
            <person name="Kyrpides N.C."/>
            <person name="Woyke T."/>
        </authorList>
    </citation>
    <scope>NUCLEOTIDE SEQUENCE</scope>
    <source>
        <strain evidence="1">GVMAG-S-1101169-75</strain>
    </source>
</reference>
<accession>A0A6C0K6T8</accession>
<name>A0A6C0K6T8_9ZZZZ</name>